<dbReference type="EMBL" id="AZMM01004537">
    <property type="protein sequence ID" value="ETJ41535.1"/>
    <property type="molecule type" value="Genomic_DNA"/>
</dbReference>
<gene>
    <name evidence="1" type="ORF">Q604_UNBC04537G0001</name>
</gene>
<protein>
    <recommendedName>
        <fullName evidence="2">Amidohydrolase</fullName>
    </recommendedName>
</protein>
<evidence type="ECO:0000313" key="1">
    <source>
        <dbReference type="EMBL" id="ETJ41535.1"/>
    </source>
</evidence>
<sequence>EIGKVCDFVVLGQNPFEVEKDKLKDIEILATYLDGKCVFKK</sequence>
<evidence type="ECO:0008006" key="2">
    <source>
        <dbReference type="Google" id="ProtNLM"/>
    </source>
</evidence>
<name>W1YIG5_9ZZZZ</name>
<feature type="non-terminal residue" evidence="1">
    <location>
        <position position="1"/>
    </location>
</feature>
<proteinExistence type="predicted"/>
<reference evidence="1" key="1">
    <citation type="submission" date="2013-12" db="EMBL/GenBank/DDBJ databases">
        <title>A Varibaculum cambriense genome reconstructed from a premature infant gut community with otherwise low bacterial novelty that shifts toward anaerobic metabolism during the third week of life.</title>
        <authorList>
            <person name="Brown C.T."/>
            <person name="Sharon I."/>
            <person name="Thomas B.C."/>
            <person name="Castelle C.J."/>
            <person name="Morowitz M.J."/>
            <person name="Banfield J.F."/>
        </authorList>
    </citation>
    <scope>NUCLEOTIDE SEQUENCE</scope>
</reference>
<dbReference type="AlphaFoldDB" id="W1YIG5"/>
<organism evidence="1">
    <name type="scientific">human gut metagenome</name>
    <dbReference type="NCBI Taxonomy" id="408170"/>
    <lineage>
        <taxon>unclassified sequences</taxon>
        <taxon>metagenomes</taxon>
        <taxon>organismal metagenomes</taxon>
    </lineage>
</organism>
<comment type="caution">
    <text evidence="1">The sequence shown here is derived from an EMBL/GenBank/DDBJ whole genome shotgun (WGS) entry which is preliminary data.</text>
</comment>
<accession>W1YIG5</accession>